<name>A0A197JAE3_9FUNG</name>
<dbReference type="Proteomes" id="UP000078512">
    <property type="component" value="Unassembled WGS sequence"/>
</dbReference>
<protein>
    <submittedName>
        <fullName evidence="1">Uncharacterized protein</fullName>
    </submittedName>
</protein>
<reference evidence="1 2" key="1">
    <citation type="submission" date="2016-05" db="EMBL/GenBank/DDBJ databases">
        <title>Genome sequencing reveals origins of a unique bacterial endosymbiosis in the earliest lineages of terrestrial Fungi.</title>
        <authorList>
            <consortium name="DOE Joint Genome Institute"/>
            <person name="Uehling J."/>
            <person name="Gryganskyi A."/>
            <person name="Hameed K."/>
            <person name="Tschaplinski T."/>
            <person name="Misztal P."/>
            <person name="Wu S."/>
            <person name="Desiro A."/>
            <person name="Vande Pol N."/>
            <person name="Du Z.-Y."/>
            <person name="Zienkiewicz A."/>
            <person name="Zienkiewicz K."/>
            <person name="Morin E."/>
            <person name="Tisserant E."/>
            <person name="Splivallo R."/>
            <person name="Hainaut M."/>
            <person name="Henrissat B."/>
            <person name="Ohm R."/>
            <person name="Kuo A."/>
            <person name="Yan J."/>
            <person name="Lipzen A."/>
            <person name="Nolan M."/>
            <person name="Labutti K."/>
            <person name="Barry K."/>
            <person name="Goldstein A."/>
            <person name="Labbe J."/>
            <person name="Schadt C."/>
            <person name="Tuskan G."/>
            <person name="Grigoriev I."/>
            <person name="Martin F."/>
            <person name="Vilgalys R."/>
            <person name="Bonito G."/>
        </authorList>
    </citation>
    <scope>NUCLEOTIDE SEQUENCE [LARGE SCALE GENOMIC DNA]</scope>
    <source>
        <strain evidence="1 2">AG-77</strain>
    </source>
</reference>
<proteinExistence type="predicted"/>
<dbReference type="AlphaFoldDB" id="A0A197JAE3"/>
<accession>A0A197JAE3</accession>
<keyword evidence="2" id="KW-1185">Reference proteome</keyword>
<gene>
    <name evidence="1" type="ORF">K457DRAFT_472703</name>
</gene>
<sequence>MMASLFETSLGFISTALVSLANKQPTNSYIREKAIHAFLYALCVSSLSATSTIQSRFHPTPVVPYPPLPLPSSPRYCFFPLSLDPTNSYCQRKRCSCLVHTSKGAIVWETGSSGDSYVLFTDTDKGVLSPKAVLR</sequence>
<evidence type="ECO:0000313" key="1">
    <source>
        <dbReference type="EMBL" id="OAQ22048.1"/>
    </source>
</evidence>
<organism evidence="1 2">
    <name type="scientific">Linnemannia elongata AG-77</name>
    <dbReference type="NCBI Taxonomy" id="1314771"/>
    <lineage>
        <taxon>Eukaryota</taxon>
        <taxon>Fungi</taxon>
        <taxon>Fungi incertae sedis</taxon>
        <taxon>Mucoromycota</taxon>
        <taxon>Mortierellomycotina</taxon>
        <taxon>Mortierellomycetes</taxon>
        <taxon>Mortierellales</taxon>
        <taxon>Mortierellaceae</taxon>
        <taxon>Linnemannia</taxon>
    </lineage>
</organism>
<evidence type="ECO:0000313" key="2">
    <source>
        <dbReference type="Proteomes" id="UP000078512"/>
    </source>
</evidence>
<dbReference type="EMBL" id="KV442274">
    <property type="protein sequence ID" value="OAQ22048.1"/>
    <property type="molecule type" value="Genomic_DNA"/>
</dbReference>